<reference evidence="5" key="1">
    <citation type="submission" date="2020-02" db="EMBL/GenBank/DDBJ databases">
        <authorList>
            <person name="Meier V. D."/>
        </authorList>
    </citation>
    <scope>NUCLEOTIDE SEQUENCE</scope>
    <source>
        <strain evidence="5">AVDCRST_MAG95</strain>
    </source>
</reference>
<keyword evidence="3" id="KW-0732">Signal</keyword>
<feature type="domain" description="Acetyl xylan esterase" evidence="4">
    <location>
        <begin position="279"/>
        <end position="568"/>
    </location>
</feature>
<dbReference type="InterPro" id="IPR039069">
    <property type="entry name" value="CE7"/>
</dbReference>
<feature type="signal peptide" evidence="3">
    <location>
        <begin position="1"/>
        <end position="18"/>
    </location>
</feature>
<dbReference type="PANTHER" id="PTHR40111:SF1">
    <property type="entry name" value="CEPHALOSPORIN-C DEACETYLASE"/>
    <property type="match status" value="1"/>
</dbReference>
<evidence type="ECO:0000256" key="1">
    <source>
        <dbReference type="PIRSR" id="PIRSR639069-1"/>
    </source>
</evidence>
<dbReference type="GO" id="GO:0052689">
    <property type="term" value="F:carboxylic ester hydrolase activity"/>
    <property type="evidence" value="ECO:0007669"/>
    <property type="project" value="TreeGrafter"/>
</dbReference>
<name>A0A6J4IA72_9BACT</name>
<protein>
    <recommendedName>
        <fullName evidence="4">Acetyl xylan esterase domain-containing protein</fullName>
    </recommendedName>
</protein>
<sequence length="576" mass="64591">MIRIFKHLLLTGSLTAVAFTGLYAQQVDIAQGWKFQKGDHPTFAQPDLNENGWQPIAIGKNWESAGFENYDGLGWYRLKVVIPTSLQQSLDKNYNTMLLYLGQIDDADETYFNGQRIGSSKAYDAQRKYQVPANLIKWGQPNLIAVKVTDTGGGGGMYHGPYQLAPATSRDFISAQTTVASPDGIFKSGADIKPGLELNNQSKEDLQGTLVCRLFTDEHQPLKTLQQPFTVKQASKQNIIFSYVPAKPGFYRAEFACRLNRSTDSIKAFQQYGVEPTKLKPALTRPADFTRYWQQARKELDVVAPQFKVIPKPELSTGNKNIYLVEMRSLGNALVRGWYSVPKTTGKYPAILKVQGYSSELGPDQGTPDFAVFSLNIRGHGNSKDDVNPGFPGYLLSGIENKNQYIYRGAYMDCVRAVDFLTSRPEVDAKRIAVEGGSQGGALSYAAAALDKRIALCAPDIPFLSDFRTYFKVGNWPGSEFKQYMQQHPQKKWEDVYTVLDYVDIKNLAPMIKVPMIMGVGLLDPVCPPTINFAAYNQVTSEKQYRVYPHNEHSTAPEHYTLKMNWIRQHFGMKQS</sequence>
<dbReference type="GO" id="GO:0005976">
    <property type="term" value="P:polysaccharide metabolic process"/>
    <property type="evidence" value="ECO:0007669"/>
    <property type="project" value="TreeGrafter"/>
</dbReference>
<feature type="active site" description="Charge relay system" evidence="1">
    <location>
        <position position="553"/>
    </location>
</feature>
<dbReference type="InterPro" id="IPR008391">
    <property type="entry name" value="AXE1_dom"/>
</dbReference>
<gene>
    <name evidence="5" type="ORF">AVDCRST_MAG95-1602</name>
</gene>
<proteinExistence type="predicted"/>
<evidence type="ECO:0000313" key="5">
    <source>
        <dbReference type="EMBL" id="CAA9245069.1"/>
    </source>
</evidence>
<feature type="binding site" evidence="2">
    <location>
        <position position="357"/>
    </location>
    <ligand>
        <name>substrate</name>
    </ligand>
</feature>
<dbReference type="PANTHER" id="PTHR40111">
    <property type="entry name" value="CEPHALOSPORIN-C DEACETYLASE"/>
    <property type="match status" value="1"/>
</dbReference>
<evidence type="ECO:0000256" key="3">
    <source>
        <dbReference type="SAM" id="SignalP"/>
    </source>
</evidence>
<evidence type="ECO:0000256" key="2">
    <source>
        <dbReference type="PIRSR" id="PIRSR639069-2"/>
    </source>
</evidence>
<accession>A0A6J4IA72</accession>
<feature type="active site" description="Nucleophile" evidence="1">
    <location>
        <position position="438"/>
    </location>
</feature>
<dbReference type="AlphaFoldDB" id="A0A6J4IA72"/>
<dbReference type="Gene3D" id="3.40.50.1820">
    <property type="entry name" value="alpha/beta hydrolase"/>
    <property type="match status" value="1"/>
</dbReference>
<dbReference type="Gene3D" id="2.60.120.260">
    <property type="entry name" value="Galactose-binding domain-like"/>
    <property type="match status" value="1"/>
</dbReference>
<dbReference type="InterPro" id="IPR029058">
    <property type="entry name" value="AB_hydrolase_fold"/>
</dbReference>
<feature type="active site" description="Charge relay system" evidence="1">
    <location>
        <position position="524"/>
    </location>
</feature>
<dbReference type="SUPFAM" id="SSF53474">
    <property type="entry name" value="alpha/beta-Hydrolases"/>
    <property type="match status" value="1"/>
</dbReference>
<organism evidence="5">
    <name type="scientific">uncultured Adhaeribacter sp</name>
    <dbReference type="NCBI Taxonomy" id="448109"/>
    <lineage>
        <taxon>Bacteria</taxon>
        <taxon>Pseudomonadati</taxon>
        <taxon>Bacteroidota</taxon>
        <taxon>Cytophagia</taxon>
        <taxon>Cytophagales</taxon>
        <taxon>Hymenobacteraceae</taxon>
        <taxon>Adhaeribacter</taxon>
        <taxon>environmental samples</taxon>
    </lineage>
</organism>
<evidence type="ECO:0000259" key="4">
    <source>
        <dbReference type="Pfam" id="PF05448"/>
    </source>
</evidence>
<feature type="chain" id="PRO_5026905412" description="Acetyl xylan esterase domain-containing protein" evidence="3">
    <location>
        <begin position="19"/>
        <end position="576"/>
    </location>
</feature>
<dbReference type="EMBL" id="CADCTJ010000503">
    <property type="protein sequence ID" value="CAA9245069.1"/>
    <property type="molecule type" value="Genomic_DNA"/>
</dbReference>
<dbReference type="SUPFAM" id="SSF49785">
    <property type="entry name" value="Galactose-binding domain-like"/>
    <property type="match status" value="1"/>
</dbReference>
<dbReference type="Pfam" id="PF05448">
    <property type="entry name" value="AXE1"/>
    <property type="match status" value="1"/>
</dbReference>
<dbReference type="InterPro" id="IPR008979">
    <property type="entry name" value="Galactose-bd-like_sf"/>
</dbReference>